<evidence type="ECO:0000313" key="2">
    <source>
        <dbReference type="Proteomes" id="UP000789366"/>
    </source>
</evidence>
<dbReference type="Proteomes" id="UP000789366">
    <property type="component" value="Unassembled WGS sequence"/>
</dbReference>
<evidence type="ECO:0000313" key="1">
    <source>
        <dbReference type="EMBL" id="CAG8780096.1"/>
    </source>
</evidence>
<reference evidence="1" key="1">
    <citation type="submission" date="2021-06" db="EMBL/GenBank/DDBJ databases">
        <authorList>
            <person name="Kallberg Y."/>
            <person name="Tangrot J."/>
            <person name="Rosling A."/>
        </authorList>
    </citation>
    <scope>NUCLEOTIDE SEQUENCE</scope>
    <source>
        <strain evidence="1">28 12/20/2015</strain>
    </source>
</reference>
<gene>
    <name evidence="1" type="ORF">SPELUC_LOCUS16350</name>
</gene>
<sequence length="136" mass="15001">LDVSNCSNLEELDCQNNHLINLTINGCSKLKKINCATNKFLEEVDLNSCLELTTINSDLIYDTEKGKLVKDGSLAKNSPQIRKATNDEIRNILIVDGKKYCVIDNIGFGDNSSLAEEDILFKIGEGIHSAKEGINQ</sequence>
<dbReference type="EMBL" id="CAJVPW010059854">
    <property type="protein sequence ID" value="CAG8780096.1"/>
    <property type="molecule type" value="Genomic_DNA"/>
</dbReference>
<feature type="non-terminal residue" evidence="1">
    <location>
        <position position="1"/>
    </location>
</feature>
<feature type="non-terminal residue" evidence="1">
    <location>
        <position position="136"/>
    </location>
</feature>
<keyword evidence="2" id="KW-1185">Reference proteome</keyword>
<proteinExistence type="predicted"/>
<organism evidence="1 2">
    <name type="scientific">Cetraspora pellucida</name>
    <dbReference type="NCBI Taxonomy" id="1433469"/>
    <lineage>
        <taxon>Eukaryota</taxon>
        <taxon>Fungi</taxon>
        <taxon>Fungi incertae sedis</taxon>
        <taxon>Mucoromycota</taxon>
        <taxon>Glomeromycotina</taxon>
        <taxon>Glomeromycetes</taxon>
        <taxon>Diversisporales</taxon>
        <taxon>Gigasporaceae</taxon>
        <taxon>Cetraspora</taxon>
    </lineage>
</organism>
<comment type="caution">
    <text evidence="1">The sequence shown here is derived from an EMBL/GenBank/DDBJ whole genome shotgun (WGS) entry which is preliminary data.</text>
</comment>
<protein>
    <submittedName>
        <fullName evidence="1">12874_t:CDS:1</fullName>
    </submittedName>
</protein>
<accession>A0ACA9R700</accession>
<name>A0ACA9R700_9GLOM</name>